<proteinExistence type="predicted"/>
<feature type="domain" description="SHOCT" evidence="7">
    <location>
        <begin position="102"/>
        <end position="128"/>
    </location>
</feature>
<dbReference type="Proteomes" id="UP001172728">
    <property type="component" value="Unassembled WGS sequence"/>
</dbReference>
<evidence type="ECO:0000256" key="3">
    <source>
        <dbReference type="ARBA" id="ARBA00022692"/>
    </source>
</evidence>
<dbReference type="EMBL" id="JAUHPW010000006">
    <property type="protein sequence ID" value="MDN4475996.1"/>
    <property type="molecule type" value="Genomic_DNA"/>
</dbReference>
<evidence type="ECO:0000256" key="5">
    <source>
        <dbReference type="ARBA" id="ARBA00023136"/>
    </source>
</evidence>
<protein>
    <submittedName>
        <fullName evidence="9">SHOCT domain-containing protein</fullName>
    </submittedName>
</protein>
<feature type="transmembrane region" description="Helical" evidence="6">
    <location>
        <begin position="7"/>
        <end position="31"/>
    </location>
</feature>
<keyword evidence="2" id="KW-1003">Cell membrane</keyword>
<dbReference type="InterPro" id="IPR027379">
    <property type="entry name" value="CLS_N"/>
</dbReference>
<dbReference type="InterPro" id="IPR018649">
    <property type="entry name" value="SHOCT"/>
</dbReference>
<evidence type="ECO:0000256" key="4">
    <source>
        <dbReference type="ARBA" id="ARBA00022989"/>
    </source>
</evidence>
<evidence type="ECO:0000313" key="9">
    <source>
        <dbReference type="EMBL" id="MDN4475996.1"/>
    </source>
</evidence>
<feature type="domain" description="Cardiolipin synthase N-terminal" evidence="8">
    <location>
        <begin position="23"/>
        <end position="67"/>
    </location>
</feature>
<evidence type="ECO:0000313" key="10">
    <source>
        <dbReference type="Proteomes" id="UP001172728"/>
    </source>
</evidence>
<dbReference type="RefSeq" id="WP_301133678.1">
    <property type="nucleotide sequence ID" value="NZ_JAUHPW010000006.1"/>
</dbReference>
<sequence>MDFFENFLNILLWSLWFFIWISFIFLIIRFVFDVFRDEKLSVFGKILWTLALVLLPILGALIYIFARGRGMAERDVEAAKSMRSAQVEYTKGLMTEAGSAGEIKAAKELLDAGAITPEEFETLKAKALG</sequence>
<keyword evidence="5 6" id="KW-0472">Membrane</keyword>
<name>A0ABT8GA47_9MICO</name>
<dbReference type="Pfam" id="PF13396">
    <property type="entry name" value="PLDc_N"/>
    <property type="match status" value="1"/>
</dbReference>
<organism evidence="9 10">
    <name type="scientific">Demequina litoralis</name>
    <dbReference type="NCBI Taxonomy" id="3051660"/>
    <lineage>
        <taxon>Bacteria</taxon>
        <taxon>Bacillati</taxon>
        <taxon>Actinomycetota</taxon>
        <taxon>Actinomycetes</taxon>
        <taxon>Micrococcales</taxon>
        <taxon>Demequinaceae</taxon>
        <taxon>Demequina</taxon>
    </lineage>
</organism>
<keyword evidence="4 6" id="KW-1133">Transmembrane helix</keyword>
<accession>A0ABT8GA47</accession>
<comment type="caution">
    <text evidence="9">The sequence shown here is derived from an EMBL/GenBank/DDBJ whole genome shotgun (WGS) entry which is preliminary data.</text>
</comment>
<evidence type="ECO:0000256" key="6">
    <source>
        <dbReference type="SAM" id="Phobius"/>
    </source>
</evidence>
<feature type="transmembrane region" description="Helical" evidence="6">
    <location>
        <begin position="46"/>
        <end position="66"/>
    </location>
</feature>
<keyword evidence="3 6" id="KW-0812">Transmembrane</keyword>
<comment type="subcellular location">
    <subcellularLocation>
        <location evidence="1">Cell membrane</location>
        <topology evidence="1">Multi-pass membrane protein</topology>
    </subcellularLocation>
</comment>
<evidence type="ECO:0000256" key="1">
    <source>
        <dbReference type="ARBA" id="ARBA00004651"/>
    </source>
</evidence>
<dbReference type="Pfam" id="PF09851">
    <property type="entry name" value="SHOCT"/>
    <property type="match status" value="1"/>
</dbReference>
<reference evidence="9" key="1">
    <citation type="submission" date="2023-06" db="EMBL/GenBank/DDBJ databases">
        <title>Sysu t00192.</title>
        <authorList>
            <person name="Gao L."/>
            <person name="Fang B.-Z."/>
            <person name="Li W.-J."/>
        </authorList>
    </citation>
    <scope>NUCLEOTIDE SEQUENCE</scope>
    <source>
        <strain evidence="9">SYSU T00192</strain>
    </source>
</reference>
<evidence type="ECO:0000259" key="8">
    <source>
        <dbReference type="Pfam" id="PF13396"/>
    </source>
</evidence>
<gene>
    <name evidence="9" type="ORF">QQX09_09025</name>
</gene>
<evidence type="ECO:0000259" key="7">
    <source>
        <dbReference type="Pfam" id="PF09851"/>
    </source>
</evidence>
<evidence type="ECO:0000256" key="2">
    <source>
        <dbReference type="ARBA" id="ARBA00022475"/>
    </source>
</evidence>
<keyword evidence="10" id="KW-1185">Reference proteome</keyword>